<evidence type="ECO:0000313" key="3">
    <source>
        <dbReference type="Proteomes" id="UP000823617"/>
    </source>
</evidence>
<dbReference type="GO" id="GO:0061504">
    <property type="term" value="P:cyclic threonylcarbamoyladenosine biosynthetic process"/>
    <property type="evidence" value="ECO:0007669"/>
    <property type="project" value="TreeGrafter"/>
</dbReference>
<sequence>MIEEWKERTGMIAGEEGMRRLEAAHVAVIGAGGVGGYAAEMIARAGVGHLIVLDSDSVSVTNKNRQILALDSTVGRPKCDVLKERLMDINPSLDLTVLKTYLDVDDVEPVLGGYRIDFLVDAIDTLSPKMALIKYCMDKGIPLVSSMGAGAKLDATKVRIADISKSFNCPLAFVVRKRLRRMGIRKGFNVVFSEELPIREAIVECDERNKKSLVGTISYMPAVFGCLCAQAALRHLLGPEVPVPAGNMDI</sequence>
<dbReference type="PANTHER" id="PTHR43267">
    <property type="entry name" value="TRNA THREONYLCARBAMOYLADENOSINE DEHYDRATASE"/>
    <property type="match status" value="1"/>
</dbReference>
<feature type="domain" description="THIF-type NAD/FAD binding fold" evidence="1">
    <location>
        <begin position="12"/>
        <end position="242"/>
    </location>
</feature>
<dbReference type="EMBL" id="JADIMK010000089">
    <property type="protein sequence ID" value="MBO8456400.1"/>
    <property type="molecule type" value="Genomic_DNA"/>
</dbReference>
<reference evidence="2" key="2">
    <citation type="journal article" date="2021" name="PeerJ">
        <title>Extensive microbial diversity within the chicken gut microbiome revealed by metagenomics and culture.</title>
        <authorList>
            <person name="Gilroy R."/>
            <person name="Ravi A."/>
            <person name="Getino M."/>
            <person name="Pursley I."/>
            <person name="Horton D.L."/>
            <person name="Alikhan N.F."/>
            <person name="Baker D."/>
            <person name="Gharbi K."/>
            <person name="Hall N."/>
            <person name="Watson M."/>
            <person name="Adriaenssens E.M."/>
            <person name="Foster-Nyarko E."/>
            <person name="Jarju S."/>
            <person name="Secka A."/>
            <person name="Antonio M."/>
            <person name="Oren A."/>
            <person name="Chaudhuri R.R."/>
            <person name="La Ragione R."/>
            <person name="Hildebrand F."/>
            <person name="Pallen M.J."/>
        </authorList>
    </citation>
    <scope>NUCLEOTIDE SEQUENCE</scope>
    <source>
        <strain evidence="2">B1-3475</strain>
    </source>
</reference>
<dbReference type="GO" id="GO:0008641">
    <property type="term" value="F:ubiquitin-like modifier activating enzyme activity"/>
    <property type="evidence" value="ECO:0007669"/>
    <property type="project" value="InterPro"/>
</dbReference>
<comment type="caution">
    <text evidence="2">The sequence shown here is derived from an EMBL/GenBank/DDBJ whole genome shotgun (WGS) entry which is preliminary data.</text>
</comment>
<dbReference type="InterPro" id="IPR035985">
    <property type="entry name" value="Ubiquitin-activating_enz"/>
</dbReference>
<evidence type="ECO:0000259" key="1">
    <source>
        <dbReference type="Pfam" id="PF00899"/>
    </source>
</evidence>
<gene>
    <name evidence="2" type="ORF">IAC08_08395</name>
</gene>
<dbReference type="Gene3D" id="3.40.50.720">
    <property type="entry name" value="NAD(P)-binding Rossmann-like Domain"/>
    <property type="match status" value="1"/>
</dbReference>
<dbReference type="InterPro" id="IPR000594">
    <property type="entry name" value="ThiF_NAD_FAD-bd"/>
</dbReference>
<evidence type="ECO:0000313" key="2">
    <source>
        <dbReference type="EMBL" id="MBO8456400.1"/>
    </source>
</evidence>
<name>A0A9D9HM61_9BACT</name>
<protein>
    <submittedName>
        <fullName evidence="2">tRNA threonylcarbamoyladenosine dehydratase</fullName>
    </submittedName>
</protein>
<organism evidence="2 3">
    <name type="scientific">Candidatus Cryptobacteroides intestinigallinarum</name>
    <dbReference type="NCBI Taxonomy" id="2840767"/>
    <lineage>
        <taxon>Bacteria</taxon>
        <taxon>Pseudomonadati</taxon>
        <taxon>Bacteroidota</taxon>
        <taxon>Bacteroidia</taxon>
        <taxon>Bacteroidales</taxon>
        <taxon>Candidatus Cryptobacteroides</taxon>
    </lineage>
</organism>
<dbReference type="GO" id="GO:0061503">
    <property type="term" value="F:tRNA threonylcarbamoyladenosine dehydratase"/>
    <property type="evidence" value="ECO:0007669"/>
    <property type="project" value="TreeGrafter"/>
</dbReference>
<accession>A0A9D9HM61</accession>
<dbReference type="CDD" id="cd00755">
    <property type="entry name" value="YgdL_like"/>
    <property type="match status" value="1"/>
</dbReference>
<dbReference type="Proteomes" id="UP000823617">
    <property type="component" value="Unassembled WGS sequence"/>
</dbReference>
<dbReference type="Pfam" id="PF00899">
    <property type="entry name" value="ThiF"/>
    <property type="match status" value="1"/>
</dbReference>
<dbReference type="PANTHER" id="PTHR43267:SF1">
    <property type="entry name" value="TRNA THREONYLCARBAMOYLADENOSINE DEHYDRATASE"/>
    <property type="match status" value="1"/>
</dbReference>
<dbReference type="InterPro" id="IPR045886">
    <property type="entry name" value="ThiF/MoeB/HesA"/>
</dbReference>
<dbReference type="SUPFAM" id="SSF69572">
    <property type="entry name" value="Activating enzymes of the ubiquitin-like proteins"/>
    <property type="match status" value="1"/>
</dbReference>
<dbReference type="AlphaFoldDB" id="A0A9D9HM61"/>
<reference evidence="2" key="1">
    <citation type="submission" date="2020-10" db="EMBL/GenBank/DDBJ databases">
        <authorList>
            <person name="Gilroy R."/>
        </authorList>
    </citation>
    <scope>NUCLEOTIDE SEQUENCE</scope>
    <source>
        <strain evidence="2">B1-3475</strain>
    </source>
</reference>
<proteinExistence type="predicted"/>